<proteinExistence type="predicted"/>
<protein>
    <submittedName>
        <fullName evidence="1">Polymer-forming cytoskeletal protein</fullName>
    </submittedName>
</protein>
<dbReference type="InterPro" id="IPR007607">
    <property type="entry name" value="BacA/B"/>
</dbReference>
<evidence type="ECO:0000313" key="4">
    <source>
        <dbReference type="Proteomes" id="UP001321018"/>
    </source>
</evidence>
<dbReference type="EMBL" id="JAOPKB010000023">
    <property type="protein sequence ID" value="MCU4975708.1"/>
    <property type="molecule type" value="Genomic_DNA"/>
</dbReference>
<dbReference type="Proteomes" id="UP001321018">
    <property type="component" value="Unassembled WGS sequence"/>
</dbReference>
<dbReference type="SUPFAM" id="SSF51161">
    <property type="entry name" value="Trimeric LpxA-like enzymes"/>
    <property type="match status" value="1"/>
</dbReference>
<dbReference type="EMBL" id="JAOPKA010000031">
    <property type="protein sequence ID" value="MCU4744547.1"/>
    <property type="molecule type" value="Genomic_DNA"/>
</dbReference>
<sequence>MKEAPTRRRLLQLSGGVLTVGLAGCLGSMQSYNPFDAETDIDESSPIENRDRATTVERSSTEIRADGDVIVPTAFDLSGNIVAEGSVLVERDADVDGSIDAGEHVLLERDAEVDDDVRAGGRVVLREDAEVEGSIDAGDAVFVQHDTEVDGNVVAGGDVVLEGDATVDGDVTGATVDVAVTAGVRGSITETGSED</sequence>
<evidence type="ECO:0000313" key="3">
    <source>
        <dbReference type="Proteomes" id="UP001320972"/>
    </source>
</evidence>
<dbReference type="AlphaFoldDB" id="A0AAP3E4U4"/>
<dbReference type="Gene3D" id="2.160.10.10">
    <property type="entry name" value="Hexapeptide repeat proteins"/>
    <property type="match status" value="1"/>
</dbReference>
<reference evidence="1 3" key="1">
    <citation type="submission" date="2022-09" db="EMBL/GenBank/DDBJ databases">
        <title>Enrichment on poylsaccharides allowed isolation of novel metabolic and taxonomic groups of Haloarchaea.</title>
        <authorList>
            <person name="Sorokin D.Y."/>
            <person name="Elcheninov A.G."/>
            <person name="Khizhniak T.V."/>
            <person name="Kolganova T.V."/>
            <person name="Kublanov I.V."/>
        </authorList>
    </citation>
    <scope>NUCLEOTIDE SEQUENCE</scope>
    <source>
        <strain evidence="2 3">AArc-m2/3/4</strain>
        <strain evidence="1">AArc-xg1-1</strain>
    </source>
</reference>
<name>A0AAP3E4U4_9EURY</name>
<accession>A0AAP3E4U4</accession>
<dbReference type="Pfam" id="PF04519">
    <property type="entry name" value="Bactofilin"/>
    <property type="match status" value="1"/>
</dbReference>
<evidence type="ECO:0000313" key="2">
    <source>
        <dbReference type="EMBL" id="MCU4975708.1"/>
    </source>
</evidence>
<organism evidence="1 4">
    <name type="scientific">Natronoglomus mannanivorans</name>
    <dbReference type="NCBI Taxonomy" id="2979990"/>
    <lineage>
        <taxon>Archaea</taxon>
        <taxon>Methanobacteriati</taxon>
        <taxon>Methanobacteriota</taxon>
        <taxon>Stenosarchaea group</taxon>
        <taxon>Halobacteria</taxon>
        <taxon>Halobacteriales</taxon>
        <taxon>Natrialbaceae</taxon>
        <taxon>Natronoglomus</taxon>
    </lineage>
</organism>
<dbReference type="InterPro" id="IPR011004">
    <property type="entry name" value="Trimer_LpxA-like_sf"/>
</dbReference>
<dbReference type="PROSITE" id="PS51257">
    <property type="entry name" value="PROKAR_LIPOPROTEIN"/>
    <property type="match status" value="1"/>
</dbReference>
<dbReference type="Proteomes" id="UP001320972">
    <property type="component" value="Unassembled WGS sequence"/>
</dbReference>
<keyword evidence="3" id="KW-1185">Reference proteome</keyword>
<comment type="caution">
    <text evidence="1">The sequence shown here is derived from an EMBL/GenBank/DDBJ whole genome shotgun (WGS) entry which is preliminary data.</text>
</comment>
<evidence type="ECO:0000313" key="1">
    <source>
        <dbReference type="EMBL" id="MCU4744547.1"/>
    </source>
</evidence>
<gene>
    <name evidence="2" type="ORF">OB955_23780</name>
    <name evidence="1" type="ORF">OB960_24560</name>
</gene>
<dbReference type="RefSeq" id="WP_338006354.1">
    <property type="nucleotide sequence ID" value="NZ_JAOPKA010000031.1"/>
</dbReference>